<dbReference type="RefSeq" id="WP_087414818.1">
    <property type="nucleotide sequence ID" value="NZ_NFKL01000008.1"/>
</dbReference>
<evidence type="ECO:0008006" key="3">
    <source>
        <dbReference type="Google" id="ProtNLM"/>
    </source>
</evidence>
<proteinExistence type="predicted"/>
<name>A0A1Y4LPZ5_9FIRM</name>
<gene>
    <name evidence="1" type="ORF">B5F15_06695</name>
</gene>
<evidence type="ECO:0000313" key="2">
    <source>
        <dbReference type="Proteomes" id="UP000195326"/>
    </source>
</evidence>
<dbReference type="STRING" id="501571.GCA_900143195_02442"/>
<accession>A0A1Y4LPZ5</accession>
<reference evidence="2" key="1">
    <citation type="submission" date="2017-04" db="EMBL/GenBank/DDBJ databases">
        <title>Function of individual gut microbiota members based on whole genome sequencing of pure cultures obtained from chicken caecum.</title>
        <authorList>
            <person name="Medvecky M."/>
            <person name="Cejkova D."/>
            <person name="Polansky O."/>
            <person name="Karasova D."/>
            <person name="Kubasova T."/>
            <person name="Cizek A."/>
            <person name="Rychlik I."/>
        </authorList>
    </citation>
    <scope>NUCLEOTIDE SEQUENCE [LARGE SCALE GENOMIC DNA]</scope>
    <source>
        <strain evidence="2">An179</strain>
    </source>
</reference>
<organism evidence="1 2">
    <name type="scientific">Butyricicoccus pullicaecorum</name>
    <dbReference type="NCBI Taxonomy" id="501571"/>
    <lineage>
        <taxon>Bacteria</taxon>
        <taxon>Bacillati</taxon>
        <taxon>Bacillota</taxon>
        <taxon>Clostridia</taxon>
        <taxon>Eubacteriales</taxon>
        <taxon>Butyricicoccaceae</taxon>
        <taxon>Butyricicoccus</taxon>
    </lineage>
</organism>
<dbReference type="AlphaFoldDB" id="A0A1Y4LPZ5"/>
<dbReference type="Proteomes" id="UP000195326">
    <property type="component" value="Unassembled WGS sequence"/>
</dbReference>
<dbReference type="EMBL" id="NFKL01000008">
    <property type="protein sequence ID" value="OUP58698.1"/>
    <property type="molecule type" value="Genomic_DNA"/>
</dbReference>
<sequence length="181" mass="20606">MESRSAKLLCSSAGGSASSHAQKYRIGLPSAWVKAMALSQDSPDLELTFENDTITIRKRNTQIPEDFMRSARIDRHQVKIYRYYHVDSLCTTIYADFTSRVVSIENHTDVLIHRAFGCNLSPTWQDFLFFLEERCVPRTRIGLDSILGAMNLDTYDPVKIVEQTEGRIAGDLQWLSISEVK</sequence>
<comment type="caution">
    <text evidence="1">The sequence shown here is derived from an EMBL/GenBank/DDBJ whole genome shotgun (WGS) entry which is preliminary data.</text>
</comment>
<protein>
    <recommendedName>
        <fullName evidence="3">SpoVT-AbrB domain-containing protein</fullName>
    </recommendedName>
</protein>
<evidence type="ECO:0000313" key="1">
    <source>
        <dbReference type="EMBL" id="OUP58698.1"/>
    </source>
</evidence>